<dbReference type="EMBL" id="JAAOZC010000001">
    <property type="protein sequence ID" value="NIJ06689.1"/>
    <property type="molecule type" value="Genomic_DNA"/>
</dbReference>
<protein>
    <recommendedName>
        <fullName evidence="3">DUF3616 domain-containing protein</fullName>
    </recommendedName>
</protein>
<keyword evidence="2" id="KW-1185">Reference proteome</keyword>
<sequence>MALSLAASVPAAAPHRAAPHISMRHIRLFQFDDASSQIDDLEGTLVAAKPGKIIDLNDVNSYGIQITKCRVVVPAATMAALINRHVVPASGAGITDARISFAGNTILIKGKLHKIGLPLGFTAVSVPEVTPRGDLRLRIIRMKAAGVFSKGFLDRIGLGTAALIKSHDPNVLRIDGDSLIIPVSGMFPAPQLYGKLTAVHVADNGIVVTMGRNDASAYSDKASRPYITVMGGAIRFAHIIMPDANLKIVPVAREAEFRFSPAHYYAQMTGGYSRATEDYGLIGYFADYHGPRSARH</sequence>
<evidence type="ECO:0008006" key="3">
    <source>
        <dbReference type="Google" id="ProtNLM"/>
    </source>
</evidence>
<reference evidence="1 2" key="1">
    <citation type="submission" date="2020-03" db="EMBL/GenBank/DDBJ databases">
        <title>Genomic Encyclopedia of Type Strains, Phase III (KMG-III): the genomes of soil and plant-associated and newly described type strains.</title>
        <authorList>
            <person name="Whitman W."/>
        </authorList>
    </citation>
    <scope>NUCLEOTIDE SEQUENCE [LARGE SCALE GENOMIC DNA]</scope>
    <source>
        <strain evidence="1 2">CECT 8804</strain>
    </source>
</reference>
<gene>
    <name evidence="1" type="ORF">FHS31_000271</name>
</gene>
<evidence type="ECO:0000313" key="1">
    <source>
        <dbReference type="EMBL" id="NIJ06689.1"/>
    </source>
</evidence>
<name>A0ABX0TPK2_9SPHN</name>
<organism evidence="1 2">
    <name type="scientific">Sphingomonas vulcanisoli</name>
    <dbReference type="NCBI Taxonomy" id="1658060"/>
    <lineage>
        <taxon>Bacteria</taxon>
        <taxon>Pseudomonadati</taxon>
        <taxon>Pseudomonadota</taxon>
        <taxon>Alphaproteobacteria</taxon>
        <taxon>Sphingomonadales</taxon>
        <taxon>Sphingomonadaceae</taxon>
        <taxon>Sphingomonas</taxon>
    </lineage>
</organism>
<dbReference type="RefSeq" id="WP_167071287.1">
    <property type="nucleotide sequence ID" value="NZ_JAAOZC010000001.1"/>
</dbReference>
<dbReference type="Proteomes" id="UP000727456">
    <property type="component" value="Unassembled WGS sequence"/>
</dbReference>
<comment type="caution">
    <text evidence="1">The sequence shown here is derived from an EMBL/GenBank/DDBJ whole genome shotgun (WGS) entry which is preliminary data.</text>
</comment>
<proteinExistence type="predicted"/>
<evidence type="ECO:0000313" key="2">
    <source>
        <dbReference type="Proteomes" id="UP000727456"/>
    </source>
</evidence>
<accession>A0ABX0TPK2</accession>